<dbReference type="HOGENOM" id="CLU_2179447_0_0_6"/>
<organism evidence="1 2">
    <name type="scientific">Coxiella burnetii (strain Dugway 5J108-111)</name>
    <dbReference type="NCBI Taxonomy" id="434922"/>
    <lineage>
        <taxon>Bacteria</taxon>
        <taxon>Pseudomonadati</taxon>
        <taxon>Pseudomonadota</taxon>
        <taxon>Gammaproteobacteria</taxon>
        <taxon>Legionellales</taxon>
        <taxon>Coxiellaceae</taxon>
        <taxon>Coxiella</taxon>
    </lineage>
</organism>
<reference evidence="1 2" key="1">
    <citation type="journal article" date="2009" name="Infect. Immun.">
        <title>Comparative genomics reveal extensive transposon-mediated genomic plasticity and diversity among potential effector proteins within the genus Coxiella.</title>
        <authorList>
            <person name="Beare P.A."/>
            <person name="Unsworth N."/>
            <person name="Andoh M."/>
            <person name="Voth D.E."/>
            <person name="Omsland A."/>
            <person name="Gilk S.D."/>
            <person name="Williams K.P."/>
            <person name="Sobral B.W."/>
            <person name="Kupko J.J.III."/>
            <person name="Porcella S.F."/>
            <person name="Samuel J.E."/>
            <person name="Heinzen R.A."/>
        </authorList>
    </citation>
    <scope>NUCLEOTIDE SEQUENCE [LARGE SCALE GENOMIC DNA]</scope>
    <source>
        <strain evidence="1 2">Dugway 5J108-111</strain>
    </source>
</reference>
<dbReference type="RefSeq" id="WP_010958288.1">
    <property type="nucleotide sequence ID" value="NC_009727.1"/>
</dbReference>
<evidence type="ECO:0000313" key="1">
    <source>
        <dbReference type="EMBL" id="ACI23103.1"/>
    </source>
</evidence>
<name>B5XHS3_COXBN</name>
<dbReference type="Proteomes" id="UP000008555">
    <property type="component" value="Chromosome"/>
</dbReference>
<dbReference type="AlphaFoldDB" id="B5XHS3"/>
<proteinExistence type="predicted"/>
<protein>
    <submittedName>
        <fullName evidence="1">Uncharacterized protein</fullName>
    </submittedName>
</protein>
<dbReference type="KEGG" id="cbd:CBUD_0446b"/>
<sequence>MSFRYFASKGRYPLYPSITLSLSLSEDHVRFLTFPQRAKKAESSSPLFVPKSRQGLRLSLLRGWRASSLAPQQHSETRILLKNPRSYTFRLINTSLIFNNSLIIKFYYP</sequence>
<dbReference type="EMBL" id="CP000733">
    <property type="protein sequence ID" value="ACI23103.1"/>
    <property type="molecule type" value="Genomic_DNA"/>
</dbReference>
<accession>B5XHS3</accession>
<evidence type="ECO:0000313" key="2">
    <source>
        <dbReference type="Proteomes" id="UP000008555"/>
    </source>
</evidence>
<gene>
    <name evidence="1" type="ORF">CBUD_0446b</name>
</gene>